<proteinExistence type="predicted"/>
<comment type="caution">
    <text evidence="1">The sequence shown here is derived from an EMBL/GenBank/DDBJ whole genome shotgun (WGS) entry which is preliminary data.</text>
</comment>
<evidence type="ECO:0000313" key="2">
    <source>
        <dbReference type="Proteomes" id="UP001199260"/>
    </source>
</evidence>
<dbReference type="AlphaFoldDB" id="A0AAW4XUE6"/>
<evidence type="ECO:0000313" key="1">
    <source>
        <dbReference type="EMBL" id="MCD2164653.1"/>
    </source>
</evidence>
<protein>
    <submittedName>
        <fullName evidence="1">DUF1320 domain-containing protein</fullName>
    </submittedName>
</protein>
<dbReference type="RefSeq" id="WP_230772105.1">
    <property type="nucleotide sequence ID" value="NZ_JAJNCT010000005.1"/>
</dbReference>
<keyword evidence="2" id="KW-1185">Reference proteome</keyword>
<accession>A0AAW4XUE6</accession>
<name>A0AAW4XUE6_9BURK</name>
<gene>
    <name evidence="1" type="ORF">LPW39_05830</name>
</gene>
<dbReference type="Pfam" id="PF07030">
    <property type="entry name" value="Phage_Mu_Gp36"/>
    <property type="match status" value="1"/>
</dbReference>
<dbReference type="EMBL" id="JAJNCT010000005">
    <property type="protein sequence ID" value="MCD2164653.1"/>
    <property type="molecule type" value="Genomic_DNA"/>
</dbReference>
<organism evidence="1 2">
    <name type="scientific">Comamonas koreensis</name>
    <dbReference type="NCBI Taxonomy" id="160825"/>
    <lineage>
        <taxon>Bacteria</taxon>
        <taxon>Pseudomonadati</taxon>
        <taxon>Pseudomonadota</taxon>
        <taxon>Betaproteobacteria</taxon>
        <taxon>Burkholderiales</taxon>
        <taxon>Comamonadaceae</taxon>
        <taxon>Comamonas</taxon>
    </lineage>
</organism>
<dbReference type="Proteomes" id="UP001199260">
    <property type="component" value="Unassembled WGS sequence"/>
</dbReference>
<reference evidence="1 2" key="1">
    <citation type="submission" date="2021-11" db="EMBL/GenBank/DDBJ databases">
        <title>Genome sequence.</title>
        <authorList>
            <person name="Sun Q."/>
        </authorList>
    </citation>
    <scope>NUCLEOTIDE SEQUENCE [LARGE SCALE GENOMIC DNA]</scope>
    <source>
        <strain evidence="1 2">KCTC 12005</strain>
    </source>
</reference>
<dbReference type="InterPro" id="IPR009752">
    <property type="entry name" value="Phage_Mu_GpJ"/>
</dbReference>
<sequence>MPYISHAELAERPGARELAQVATDDNRPVVDTELMDATLRGADRSAWPPEALADADDALRRVNEAVSEADSLIDGYLVKRGYAVPLALPGEKPMKLIAAWSRAITRYLLAKDTISDEKSSPIFRDYRDARQLLQQVADGSFSLGAGDPQAPGQGGAGTDVRFSYPEPVFGRSQLRSFR</sequence>